<evidence type="ECO:0000313" key="4">
    <source>
        <dbReference type="Proteomes" id="UP000255295"/>
    </source>
</evidence>
<dbReference type="Proteomes" id="UP000255295">
    <property type="component" value="Unassembled WGS sequence"/>
</dbReference>
<dbReference type="EMBL" id="UFSZ01000001">
    <property type="protein sequence ID" value="SUV17763.1"/>
    <property type="molecule type" value="Genomic_DNA"/>
</dbReference>
<dbReference type="EMBL" id="CP019980">
    <property type="protein sequence ID" value="AVK96447.1"/>
    <property type="molecule type" value="Genomic_DNA"/>
</dbReference>
<dbReference type="AlphaFoldDB" id="A0A2S0JZA2"/>
<accession>A0A2S0JZA2</accession>
<sequence length="154" mass="18837">MFGLFKETDKKLDTYEQMSSILNTLLTYEIRDLPLRYEFWYRVAIRQEEYRTLQAEHREKISMHTAIGRFHQVQYEDTKQKCAKLERLTDIYKLLCIEEERQTMNHRLSFHKEAIEEIYRHVQKKHLYTYSDSVQRQFWDAVSEDILKAIAHLD</sequence>
<gene>
    <name evidence="1" type="ORF">LS41612_09345</name>
    <name evidence="2" type="ORF">NCTC10338_02874</name>
</gene>
<dbReference type="GeneID" id="48276406"/>
<evidence type="ECO:0000313" key="1">
    <source>
        <dbReference type="EMBL" id="AVK96447.1"/>
    </source>
</evidence>
<proteinExistence type="predicted"/>
<organism evidence="1 3">
    <name type="scientific">Lysinibacillus sphaericus</name>
    <name type="common">Bacillus sphaericus</name>
    <dbReference type="NCBI Taxonomy" id="1421"/>
    <lineage>
        <taxon>Bacteria</taxon>
        <taxon>Bacillati</taxon>
        <taxon>Bacillota</taxon>
        <taxon>Bacilli</taxon>
        <taxon>Bacillales</taxon>
        <taxon>Bacillaceae</taxon>
        <taxon>Lysinibacillus</taxon>
    </lineage>
</organism>
<dbReference type="RefSeq" id="WP_024361133.1">
    <property type="nucleotide sequence ID" value="NZ_BJNS01000006.1"/>
</dbReference>
<evidence type="ECO:0000313" key="2">
    <source>
        <dbReference type="EMBL" id="SUV17763.1"/>
    </source>
</evidence>
<protein>
    <submittedName>
        <fullName evidence="1">Uncharacterized protein</fullName>
    </submittedName>
</protein>
<reference evidence="1 3" key="1">
    <citation type="submission" date="2017-03" db="EMBL/GenBank/DDBJ databases">
        <title>The whole genome sequencing and assembly of Lysinibacillus sphaericus DSM 28T strain.</title>
        <authorList>
            <person name="Lee Y.-J."/>
            <person name="Yi H."/>
            <person name="Bahn Y.-S."/>
            <person name="Kim J.F."/>
            <person name="Lee D.-W."/>
        </authorList>
    </citation>
    <scope>NUCLEOTIDE SEQUENCE [LARGE SCALE GENOMIC DNA]</scope>
    <source>
        <strain evidence="1 3">DSM 28</strain>
    </source>
</reference>
<evidence type="ECO:0000313" key="3">
    <source>
        <dbReference type="Proteomes" id="UP000238825"/>
    </source>
</evidence>
<dbReference type="Proteomes" id="UP000238825">
    <property type="component" value="Chromosome"/>
</dbReference>
<name>A0A2S0JZA2_LYSSH</name>
<reference evidence="2 4" key="2">
    <citation type="submission" date="2018-06" db="EMBL/GenBank/DDBJ databases">
        <authorList>
            <consortium name="Pathogen Informatics"/>
            <person name="Doyle S."/>
        </authorList>
    </citation>
    <scope>NUCLEOTIDE SEQUENCE [LARGE SCALE GENOMIC DNA]</scope>
    <source>
        <strain evidence="2 4">NCTC10338</strain>
    </source>
</reference>